<dbReference type="Gene3D" id="3.40.50.10190">
    <property type="entry name" value="BRCT domain"/>
    <property type="match status" value="1"/>
</dbReference>
<feature type="compositionally biased region" description="Low complexity" evidence="1">
    <location>
        <begin position="348"/>
        <end position="360"/>
    </location>
</feature>
<feature type="region of interest" description="Disordered" evidence="1">
    <location>
        <begin position="328"/>
        <end position="504"/>
    </location>
</feature>
<feature type="compositionally biased region" description="Polar residues" evidence="1">
    <location>
        <begin position="422"/>
        <end position="439"/>
    </location>
</feature>
<feature type="compositionally biased region" description="Pro residues" evidence="1">
    <location>
        <begin position="456"/>
        <end position="471"/>
    </location>
</feature>
<feature type="domain" description="BRCT" evidence="2">
    <location>
        <begin position="1"/>
        <end position="131"/>
    </location>
</feature>
<feature type="compositionally biased region" description="Low complexity" evidence="1">
    <location>
        <begin position="445"/>
        <end position="455"/>
    </location>
</feature>
<proteinExistence type="predicted"/>
<feature type="region of interest" description="Disordered" evidence="1">
    <location>
        <begin position="197"/>
        <end position="278"/>
    </location>
</feature>
<gene>
    <name evidence="3" type="ORF">CcaverHIS019_0601740</name>
</gene>
<feature type="compositionally biased region" description="Polar residues" evidence="1">
    <location>
        <begin position="241"/>
        <end position="251"/>
    </location>
</feature>
<dbReference type="InterPro" id="IPR001357">
    <property type="entry name" value="BRCT_dom"/>
</dbReference>
<dbReference type="InterPro" id="IPR036420">
    <property type="entry name" value="BRCT_dom_sf"/>
</dbReference>
<dbReference type="SUPFAM" id="SSF52113">
    <property type="entry name" value="BRCT domain"/>
    <property type="match status" value="1"/>
</dbReference>
<evidence type="ECO:0000259" key="2">
    <source>
        <dbReference type="PROSITE" id="PS50172"/>
    </source>
</evidence>
<feature type="compositionally biased region" description="Polar residues" evidence="1">
    <location>
        <begin position="332"/>
        <end position="342"/>
    </location>
</feature>
<name>A0AA48L868_9TREE</name>
<dbReference type="RefSeq" id="XP_060458980.1">
    <property type="nucleotide sequence ID" value="XM_060602603.1"/>
</dbReference>
<protein>
    <recommendedName>
        <fullName evidence="2">BRCT domain-containing protein</fullName>
    </recommendedName>
</protein>
<dbReference type="PROSITE" id="PS50172">
    <property type="entry name" value="BRCT"/>
    <property type="match status" value="1"/>
</dbReference>
<dbReference type="AlphaFoldDB" id="A0AA48L868"/>
<dbReference type="EMBL" id="AP028217">
    <property type="protein sequence ID" value="BEI93715.1"/>
    <property type="molecule type" value="Genomic_DNA"/>
</dbReference>
<feature type="compositionally biased region" description="Polar residues" evidence="1">
    <location>
        <begin position="383"/>
        <end position="395"/>
    </location>
</feature>
<feature type="region of interest" description="Disordered" evidence="1">
    <location>
        <begin position="144"/>
        <end position="185"/>
    </location>
</feature>
<dbReference type="GeneID" id="85497585"/>
<feature type="compositionally biased region" description="Pro residues" evidence="1">
    <location>
        <begin position="364"/>
        <end position="373"/>
    </location>
</feature>
<dbReference type="KEGG" id="ccac:CcaHIS019_0601740"/>
<organism evidence="3 4">
    <name type="scientific">Cutaneotrichosporon cavernicola</name>
    <dbReference type="NCBI Taxonomy" id="279322"/>
    <lineage>
        <taxon>Eukaryota</taxon>
        <taxon>Fungi</taxon>
        <taxon>Dikarya</taxon>
        <taxon>Basidiomycota</taxon>
        <taxon>Agaricomycotina</taxon>
        <taxon>Tremellomycetes</taxon>
        <taxon>Trichosporonales</taxon>
        <taxon>Trichosporonaceae</taxon>
        <taxon>Cutaneotrichosporon</taxon>
    </lineage>
</organism>
<sequence>MVRAAFSGTFIYLLTKDMSSGEVQSTLKLIRNNGGTTVNDPMVDYLTHVVVRVPTGIPRRKNLERHVWPMRLPERLNDWDFDSVVSTFTLLDGPARLDRRGQMRSVAVVQEQWLRDSLDKGRALGDSDSYGGWLVRGVPLKPHVQAPVVERDPRKRRQSALAAASSSSSSSSISPIDPPGRPIIDLRDIRPSWAEYNGNHSVQRRESSRANNGWPNRESDRGIRSTSSSAAGDASERRTMTLRQRLNSEWFGNTKAPEEKPNIDSPPQPEDPQPVLHTPQSLSLADLFPSGPASPSVAERDAAYATDLLRRIDHSGVDLMERLELEDIGDRQVQSPVYPNESTPAPAPAGSAANAQATTTPVPDESPSPPATHSPPAQHFPLNPNSPITQSSQLAQPPEPMWRSGPPQVSGHVPLAPPALDNNGQLGQSSQSKSPSEQANARPWSSASVSESLSGAPPPPTSPPARPPTRLPVPQVTIHAQPPVATTRTQPPMPSFVVGPAPPLPAITHPSTPASPQAPPHTALSVLAPAPNLPAPNPTVRTPTVNASDSFPKSNNPTGVLAQHQPLPLDFYVDDREGKGKGIQALITGQGGGVLLPPSQARFVILQLDKGQPPANQRERDLVAKKGVHPCALVLSRTWVVDCVVFQAQLLDPMPYLVPSGSPSAAGRTRSLSTASIDTPQGRKRARILPAPEPDPEPEL</sequence>
<evidence type="ECO:0000313" key="3">
    <source>
        <dbReference type="EMBL" id="BEI93715.1"/>
    </source>
</evidence>
<evidence type="ECO:0000313" key="4">
    <source>
        <dbReference type="Proteomes" id="UP001233271"/>
    </source>
</evidence>
<feature type="compositionally biased region" description="Polar residues" evidence="1">
    <location>
        <begin position="670"/>
        <end position="679"/>
    </location>
</feature>
<accession>A0AA48L868</accession>
<reference evidence="3" key="1">
    <citation type="journal article" date="2023" name="BMC Genomics">
        <title>Chromosome-level genome assemblies of Cutaneotrichosporon spp. (Trichosporonales, Basidiomycota) reveal imbalanced evolution between nucleotide sequences and chromosome synteny.</title>
        <authorList>
            <person name="Kobayashi Y."/>
            <person name="Kayamori A."/>
            <person name="Aoki K."/>
            <person name="Shiwa Y."/>
            <person name="Matsutani M."/>
            <person name="Fujita N."/>
            <person name="Sugita T."/>
            <person name="Iwasaki W."/>
            <person name="Tanaka N."/>
            <person name="Takashima M."/>
        </authorList>
    </citation>
    <scope>NUCLEOTIDE SEQUENCE</scope>
    <source>
        <strain evidence="3">HIS019</strain>
    </source>
</reference>
<feature type="compositionally biased region" description="Low complexity" evidence="1">
    <location>
        <begin position="159"/>
        <end position="175"/>
    </location>
</feature>
<feature type="region of interest" description="Disordered" evidence="1">
    <location>
        <begin position="661"/>
        <end position="700"/>
    </location>
</feature>
<dbReference type="Proteomes" id="UP001233271">
    <property type="component" value="Chromosome 6"/>
</dbReference>
<evidence type="ECO:0000256" key="1">
    <source>
        <dbReference type="SAM" id="MobiDB-lite"/>
    </source>
</evidence>
<keyword evidence="4" id="KW-1185">Reference proteome</keyword>